<keyword evidence="4" id="KW-0677">Repeat</keyword>
<evidence type="ECO:0000256" key="7">
    <source>
        <dbReference type="SAM" id="MobiDB-lite"/>
    </source>
</evidence>
<dbReference type="GO" id="GO:0004674">
    <property type="term" value="F:protein serine/threonine kinase activity"/>
    <property type="evidence" value="ECO:0007669"/>
    <property type="project" value="UniProtKB-EC"/>
</dbReference>
<evidence type="ECO:0000256" key="5">
    <source>
        <dbReference type="ARBA" id="ARBA00022777"/>
    </source>
</evidence>
<feature type="compositionally biased region" description="Basic and acidic residues" evidence="7">
    <location>
        <begin position="534"/>
        <end position="549"/>
    </location>
</feature>
<dbReference type="Proteomes" id="UP000248553">
    <property type="component" value="Unassembled WGS sequence"/>
</dbReference>
<evidence type="ECO:0000313" key="10">
    <source>
        <dbReference type="Proteomes" id="UP000248553"/>
    </source>
</evidence>
<dbReference type="AlphaFoldDB" id="A0A328BSJ2"/>
<dbReference type="InterPro" id="IPR027417">
    <property type="entry name" value="P-loop_NTPase"/>
</dbReference>
<dbReference type="EC" id="2.7.11.1" evidence="1"/>
<dbReference type="InterPro" id="IPR014774">
    <property type="entry name" value="KaiC-like_dom"/>
</dbReference>
<keyword evidence="6" id="KW-0378">Hydrolase</keyword>
<dbReference type="EMBL" id="QHKM01000001">
    <property type="protein sequence ID" value="RAK70013.1"/>
    <property type="molecule type" value="Genomic_DNA"/>
</dbReference>
<feature type="domain" description="KaiC" evidence="8">
    <location>
        <begin position="11"/>
        <end position="250"/>
    </location>
</feature>
<dbReference type="CDD" id="cd19485">
    <property type="entry name" value="KaiC-N"/>
    <property type="match status" value="1"/>
</dbReference>
<dbReference type="NCBIfam" id="NF006799">
    <property type="entry name" value="PRK09302.1"/>
    <property type="match status" value="1"/>
</dbReference>
<protein>
    <recommendedName>
        <fullName evidence="1">non-specific serine/threonine protein kinase</fullName>
        <ecNumber evidence="1">2.7.11.1</ecNumber>
    </recommendedName>
</protein>
<proteinExistence type="predicted"/>
<feature type="domain" description="KaiC" evidence="8">
    <location>
        <begin position="251"/>
        <end position="484"/>
    </location>
</feature>
<evidence type="ECO:0000256" key="6">
    <source>
        <dbReference type="ARBA" id="ARBA00022801"/>
    </source>
</evidence>
<feature type="region of interest" description="Disordered" evidence="7">
    <location>
        <begin position="531"/>
        <end position="576"/>
    </location>
</feature>
<evidence type="ECO:0000313" key="9">
    <source>
        <dbReference type="EMBL" id="RAK70013.1"/>
    </source>
</evidence>
<gene>
    <name evidence="9" type="ORF">DLM85_03940</name>
</gene>
<evidence type="ECO:0000256" key="4">
    <source>
        <dbReference type="ARBA" id="ARBA00022737"/>
    </source>
</evidence>
<reference evidence="10" key="1">
    <citation type="submission" date="2018-05" db="EMBL/GenBank/DDBJ databases">
        <authorList>
            <person name="Nie L."/>
        </authorList>
    </citation>
    <scope>NUCLEOTIDE SEQUENCE [LARGE SCALE GENOMIC DNA]</scope>
    <source>
        <strain evidence="10">NL</strain>
    </source>
</reference>
<dbReference type="Gene3D" id="3.40.50.300">
    <property type="entry name" value="P-loop containing nucleotide triphosphate hydrolases"/>
    <property type="match status" value="2"/>
</dbReference>
<dbReference type="InterPro" id="IPR010624">
    <property type="entry name" value="KaiC_dom"/>
</dbReference>
<feature type="compositionally biased region" description="Low complexity" evidence="7">
    <location>
        <begin position="561"/>
        <end position="576"/>
    </location>
</feature>
<accession>A0A328BSJ2</accession>
<dbReference type="PROSITE" id="PS51146">
    <property type="entry name" value="KAIC"/>
    <property type="match status" value="2"/>
</dbReference>
<dbReference type="InterPro" id="IPR051347">
    <property type="entry name" value="Circadian_clock_KaiC-rel"/>
</dbReference>
<dbReference type="GO" id="GO:0005524">
    <property type="term" value="F:ATP binding"/>
    <property type="evidence" value="ECO:0007669"/>
    <property type="project" value="InterPro"/>
</dbReference>
<evidence type="ECO:0000256" key="2">
    <source>
        <dbReference type="ARBA" id="ARBA00022553"/>
    </source>
</evidence>
<name>A0A328BSJ2_9BACT</name>
<dbReference type="PIRSF" id="PIRSF039117">
    <property type="entry name" value="KaiC"/>
    <property type="match status" value="1"/>
</dbReference>
<sequence length="576" mass="63488">MTAAPALPQLPKAPTGIDGLDEITNGGLPLGRPTLLCGSAGCGKTLMSVEFLVRGIQEFDEPGVLMAFEETADELAANVTSLGFDLKQLVADKKLRLDHVHVDRSEIEETGEYDLEGLFIRLGYAIDSIGAKRVVLDTIESLFSGFSNQAVLRSEIRRLFRWLKDKGVTTIITAERGEGSLTRQGLEEYVSDCVILLDNRVINQITTRRLRIVKYRGSIHGTNEYPYLITEDGISVLPVTSLKLEHEVSNEVVSTGVPGLDEMFKSRGLYRGSSTLITGTAGTAKTTLAAAFSAESCRRGERCLYFAFEESPQQLIRNMQSVGMDLQPFVEQGLLHIEASRPTLNGLEQHLVTIHKLIGQYQPRTVVIDPISNLVSVGSITEVRGMLTRLIDYLKVQGVTALFTALVSGRNANQEMTEEGVSSLVDTWIHVRDLEGIGERNRGVSILKARGMAHSNQVREFLVTEEGIRLLDVVIGPGGIVTGASRHTQYLQEQAASLAAEQEIERRERELERKRRVLEATIANLRTEFESVEEELRRSNQEEEQRHQELAQARQQIAAGHNARPGAHSAAAPANS</sequence>
<dbReference type="InterPro" id="IPR030665">
    <property type="entry name" value="KaiC"/>
</dbReference>
<dbReference type="InterPro" id="IPR047221">
    <property type="entry name" value="KaiC_N"/>
</dbReference>
<keyword evidence="5" id="KW-0418">Kinase</keyword>
<evidence type="ECO:0000256" key="3">
    <source>
        <dbReference type="ARBA" id="ARBA00022679"/>
    </source>
</evidence>
<evidence type="ECO:0000256" key="1">
    <source>
        <dbReference type="ARBA" id="ARBA00012513"/>
    </source>
</evidence>
<organism evidence="9 10">
    <name type="scientific">Hymenobacter edaphi</name>
    <dbReference type="NCBI Taxonomy" id="2211146"/>
    <lineage>
        <taxon>Bacteria</taxon>
        <taxon>Pseudomonadati</taxon>
        <taxon>Bacteroidota</taxon>
        <taxon>Cytophagia</taxon>
        <taxon>Cytophagales</taxon>
        <taxon>Hymenobacteraceae</taxon>
        <taxon>Hymenobacter</taxon>
    </lineage>
</organism>
<dbReference type="RefSeq" id="WP_111476749.1">
    <property type="nucleotide sequence ID" value="NZ_QHKM01000001.1"/>
</dbReference>
<dbReference type="GO" id="GO:0016787">
    <property type="term" value="F:hydrolase activity"/>
    <property type="evidence" value="ECO:0007669"/>
    <property type="project" value="UniProtKB-KW"/>
</dbReference>
<evidence type="ECO:0000259" key="8">
    <source>
        <dbReference type="PROSITE" id="PS51146"/>
    </source>
</evidence>
<dbReference type="OrthoDB" id="9783783at2"/>
<comment type="caution">
    <text evidence="9">The sequence shown here is derived from an EMBL/GenBank/DDBJ whole genome shotgun (WGS) entry which is preliminary data.</text>
</comment>
<dbReference type="PANTHER" id="PTHR42926:SF1">
    <property type="entry name" value="CIRCADIAN CLOCK OSCILLATOR PROTEIN KAIC 1"/>
    <property type="match status" value="1"/>
</dbReference>
<keyword evidence="3" id="KW-0808">Transferase</keyword>
<dbReference type="PANTHER" id="PTHR42926">
    <property type="match status" value="1"/>
</dbReference>
<dbReference type="SUPFAM" id="SSF52540">
    <property type="entry name" value="P-loop containing nucleoside triphosphate hydrolases"/>
    <property type="match status" value="2"/>
</dbReference>
<keyword evidence="2" id="KW-0597">Phosphoprotein</keyword>
<keyword evidence="10" id="KW-1185">Reference proteome</keyword>
<dbReference type="Pfam" id="PF06745">
    <property type="entry name" value="ATPase"/>
    <property type="match status" value="2"/>
</dbReference>